<evidence type="ECO:0000256" key="3">
    <source>
        <dbReference type="ARBA" id="ARBA00007931"/>
    </source>
</evidence>
<keyword evidence="7" id="KW-0862">Zinc</keyword>
<dbReference type="AlphaFoldDB" id="Q7VAZ7"/>
<dbReference type="STRING" id="167539.Pro_1305"/>
<evidence type="ECO:0000256" key="7">
    <source>
        <dbReference type="ARBA" id="ARBA00022833"/>
    </source>
</evidence>
<accession>Q7VAZ7</accession>
<evidence type="ECO:0000256" key="6">
    <source>
        <dbReference type="ARBA" id="ARBA00022801"/>
    </source>
</evidence>
<feature type="transmembrane region" description="Helical" evidence="11">
    <location>
        <begin position="88"/>
        <end position="110"/>
    </location>
</feature>
<dbReference type="Proteomes" id="UP000001420">
    <property type="component" value="Chromosome"/>
</dbReference>
<dbReference type="eggNOG" id="COG0750">
    <property type="taxonomic scope" value="Bacteria"/>
</dbReference>
<feature type="domain" description="PDZ" evidence="12">
    <location>
        <begin position="112"/>
        <end position="167"/>
    </location>
</feature>
<keyword evidence="10 11" id="KW-0472">Membrane</keyword>
<keyword evidence="5 11" id="KW-0812">Transmembrane</keyword>
<dbReference type="CDD" id="cd06163">
    <property type="entry name" value="S2P-M50_PDZ_RseP-like"/>
    <property type="match status" value="1"/>
</dbReference>
<comment type="cofactor">
    <cofactor evidence="1">
        <name>Zn(2+)</name>
        <dbReference type="ChEBI" id="CHEBI:29105"/>
    </cofactor>
</comment>
<dbReference type="InterPro" id="IPR001478">
    <property type="entry name" value="PDZ"/>
</dbReference>
<keyword evidence="4 13" id="KW-0645">Protease</keyword>
<dbReference type="EMBL" id="AE017126">
    <property type="protein sequence ID" value="AAQ00349.1"/>
    <property type="molecule type" value="Genomic_DNA"/>
</dbReference>
<dbReference type="SMART" id="SM00228">
    <property type="entry name" value="PDZ"/>
    <property type="match status" value="1"/>
</dbReference>
<keyword evidence="9" id="KW-0482">Metalloprotease</keyword>
<evidence type="ECO:0000313" key="14">
    <source>
        <dbReference type="Proteomes" id="UP000001420"/>
    </source>
</evidence>
<dbReference type="PROSITE" id="PS50106">
    <property type="entry name" value="PDZ"/>
    <property type="match status" value="1"/>
</dbReference>
<evidence type="ECO:0000256" key="2">
    <source>
        <dbReference type="ARBA" id="ARBA00004141"/>
    </source>
</evidence>
<evidence type="ECO:0000256" key="5">
    <source>
        <dbReference type="ARBA" id="ARBA00022692"/>
    </source>
</evidence>
<evidence type="ECO:0000256" key="11">
    <source>
        <dbReference type="SAM" id="Phobius"/>
    </source>
</evidence>
<dbReference type="KEGG" id="pma:Pro_1305"/>
<evidence type="ECO:0000256" key="1">
    <source>
        <dbReference type="ARBA" id="ARBA00001947"/>
    </source>
</evidence>
<dbReference type="InterPro" id="IPR036034">
    <property type="entry name" value="PDZ_sf"/>
</dbReference>
<evidence type="ECO:0000256" key="9">
    <source>
        <dbReference type="ARBA" id="ARBA00023049"/>
    </source>
</evidence>
<dbReference type="Gene3D" id="2.30.42.10">
    <property type="match status" value="1"/>
</dbReference>
<protein>
    <submittedName>
        <fullName evidence="13">Predicted membrane-associated Zn-dependent protease</fullName>
    </submittedName>
</protein>
<dbReference type="RefSeq" id="WP_011125456.1">
    <property type="nucleotide sequence ID" value="NC_005042.1"/>
</dbReference>
<keyword evidence="6" id="KW-0378">Hydrolase</keyword>
<dbReference type="GO" id="GO:0004222">
    <property type="term" value="F:metalloendopeptidase activity"/>
    <property type="evidence" value="ECO:0007669"/>
    <property type="project" value="InterPro"/>
</dbReference>
<organism evidence="13 14">
    <name type="scientific">Prochlorococcus marinus (strain SARG / CCMP1375 / SS120)</name>
    <dbReference type="NCBI Taxonomy" id="167539"/>
    <lineage>
        <taxon>Bacteria</taxon>
        <taxon>Bacillati</taxon>
        <taxon>Cyanobacteriota</taxon>
        <taxon>Cyanophyceae</taxon>
        <taxon>Synechococcales</taxon>
        <taxon>Prochlorococcaceae</taxon>
        <taxon>Prochlorococcus</taxon>
    </lineage>
</organism>
<dbReference type="GO" id="GO:0016020">
    <property type="term" value="C:membrane"/>
    <property type="evidence" value="ECO:0007669"/>
    <property type="project" value="UniProtKB-SubCell"/>
</dbReference>
<dbReference type="PANTHER" id="PTHR42837:SF2">
    <property type="entry name" value="MEMBRANE METALLOPROTEASE ARASP2, CHLOROPLASTIC-RELATED"/>
    <property type="match status" value="1"/>
</dbReference>
<dbReference type="HOGENOM" id="CLU_025778_1_1_3"/>
<keyword evidence="14" id="KW-1185">Reference proteome</keyword>
<dbReference type="SUPFAM" id="SSF50156">
    <property type="entry name" value="PDZ domain-like"/>
    <property type="match status" value="1"/>
</dbReference>
<comment type="similarity">
    <text evidence="3">Belongs to the peptidase M50B family.</text>
</comment>
<feature type="transmembrane region" description="Helical" evidence="11">
    <location>
        <begin position="280"/>
        <end position="299"/>
    </location>
</feature>
<keyword evidence="8 11" id="KW-1133">Transmembrane helix</keyword>
<sequence length="360" mass="38587">MNLIASISVLALLIFFHESGHFLAATLQGIRVSGFSIGFGPALIKKEFQGVTYSIRALPLGGFVSFPDDEQESTISKEDPDLLSNRPIFQRLLVISAGVIANLLIAWLALCGQATFIGIPNQPDPGVLIIDVQNQQSAALSGLKAGDQIISIDGINLGSGQEAVESMVDKIKNSPGQTISIEKDTNGTKGIIKLTPIEHLGVGKIGAQLQVNINGSIRPANGLTDIFYYTNSKFFNLLSKTIQGYKSLFTDFNSTSKQLSGPVKIVELGAQLSGQGASGLILFAALISINLAVLNSLPFPLLDGGQFTLILIEALRGKPIPEKIQLWFMQSGFIILIGISILLIIRDTSQLEIFQQVANK</sequence>
<comment type="subcellular location">
    <subcellularLocation>
        <location evidence="2">Membrane</location>
        <topology evidence="2">Multi-pass membrane protein</topology>
    </subcellularLocation>
</comment>
<dbReference type="OrthoDB" id="9782003at2"/>
<dbReference type="InterPro" id="IPR004387">
    <property type="entry name" value="Pept_M50_Zn"/>
</dbReference>
<name>Q7VAZ7_PROMA</name>
<dbReference type="EnsemblBacteria" id="AAQ00349">
    <property type="protein sequence ID" value="AAQ00349"/>
    <property type="gene ID" value="Pro_1305"/>
</dbReference>
<evidence type="ECO:0000256" key="10">
    <source>
        <dbReference type="ARBA" id="ARBA00023136"/>
    </source>
</evidence>
<proteinExistence type="inferred from homology"/>
<evidence type="ECO:0000259" key="12">
    <source>
        <dbReference type="PROSITE" id="PS50106"/>
    </source>
</evidence>
<evidence type="ECO:0000313" key="13">
    <source>
        <dbReference type="EMBL" id="AAQ00349.1"/>
    </source>
</evidence>
<reference evidence="13 14" key="1">
    <citation type="journal article" date="2003" name="Proc. Natl. Acad. Sci. U.S.A.">
        <title>Genome sequence of the cyanobacterium Prochlorococcus marinus SS120, a nearly minimal oxyphototrophic genome.</title>
        <authorList>
            <person name="Dufresne A."/>
            <person name="Salanoubat M."/>
            <person name="Partensky F."/>
            <person name="Artiguenave F."/>
            <person name="Axmann I.M."/>
            <person name="Barbe V."/>
            <person name="Duprat S."/>
            <person name="Galperin M.Y."/>
            <person name="Koonin E.V."/>
            <person name="Le Gall F."/>
            <person name="Makarova K.S."/>
            <person name="Ostrowski M."/>
            <person name="Oztas S."/>
            <person name="Robert C."/>
            <person name="Rogozin I.B."/>
            <person name="Scanlan D.J."/>
            <person name="Tandeau de Marsac N."/>
            <person name="Weissenbach J."/>
            <person name="Wincker P."/>
            <person name="Wolf Y.I."/>
            <person name="Hess W.R."/>
        </authorList>
    </citation>
    <scope>NUCLEOTIDE SEQUENCE [LARGE SCALE GENOMIC DNA]</scope>
    <source>
        <strain evidence="14">SARG / CCMP1375 / SS120</strain>
    </source>
</reference>
<dbReference type="GO" id="GO:0006508">
    <property type="term" value="P:proteolysis"/>
    <property type="evidence" value="ECO:0007669"/>
    <property type="project" value="UniProtKB-KW"/>
</dbReference>
<evidence type="ECO:0000256" key="8">
    <source>
        <dbReference type="ARBA" id="ARBA00022989"/>
    </source>
</evidence>
<feature type="transmembrane region" description="Helical" evidence="11">
    <location>
        <begin position="324"/>
        <end position="345"/>
    </location>
</feature>
<dbReference type="Pfam" id="PF02163">
    <property type="entry name" value="Peptidase_M50"/>
    <property type="match status" value="1"/>
</dbReference>
<evidence type="ECO:0000256" key="4">
    <source>
        <dbReference type="ARBA" id="ARBA00022670"/>
    </source>
</evidence>
<dbReference type="InterPro" id="IPR008915">
    <property type="entry name" value="Peptidase_M50"/>
</dbReference>
<dbReference type="PATRIC" id="fig|167539.5.peg.1370"/>
<dbReference type="PANTHER" id="PTHR42837">
    <property type="entry name" value="REGULATOR OF SIGMA-E PROTEASE RSEP"/>
    <property type="match status" value="1"/>
</dbReference>
<gene>
    <name evidence="13" type="ordered locus">Pro_1305</name>
</gene>